<keyword evidence="3" id="KW-0731">Sigma factor</keyword>
<sequence>MIAEAGEQMTDAELVARYRRDPDLFTVVHDRYFRDIYLYVAGRLDTQIAEDITAETFLLAFDQRDRFDPERGGLRPWLFGFATNLIARHRRKETRHYRALARLGPEPALEGHENRVVASVAAQRMQPHLAKAMAALSGGERDVLLLVALGQLSYDEVAQALGIAAGTVGSRLSRARAKIHALIDKETAHGRPERARHPADQARAAHRGDHSQQRPTP</sequence>
<dbReference type="SUPFAM" id="SSF88946">
    <property type="entry name" value="Sigma2 domain of RNA polymerase sigma factors"/>
    <property type="match status" value="1"/>
</dbReference>
<dbReference type="InterPro" id="IPR013324">
    <property type="entry name" value="RNA_pol_sigma_r3/r4-like"/>
</dbReference>
<keyword evidence="5" id="KW-0804">Transcription</keyword>
<dbReference type="InterPro" id="IPR039425">
    <property type="entry name" value="RNA_pol_sigma-70-like"/>
</dbReference>
<feature type="region of interest" description="Disordered" evidence="6">
    <location>
        <begin position="184"/>
        <end position="217"/>
    </location>
</feature>
<evidence type="ECO:0000256" key="3">
    <source>
        <dbReference type="ARBA" id="ARBA00023082"/>
    </source>
</evidence>
<feature type="domain" description="RNA polymerase sigma-70 region 2" evidence="7">
    <location>
        <begin position="39"/>
        <end position="95"/>
    </location>
</feature>
<dbReference type="PANTHER" id="PTHR43133:SF8">
    <property type="entry name" value="RNA POLYMERASE SIGMA FACTOR HI_1459-RELATED"/>
    <property type="match status" value="1"/>
</dbReference>
<organism evidence="9 10">
    <name type="scientific">Nonomuraea mangrovi</name>
    <dbReference type="NCBI Taxonomy" id="2316207"/>
    <lineage>
        <taxon>Bacteria</taxon>
        <taxon>Bacillati</taxon>
        <taxon>Actinomycetota</taxon>
        <taxon>Actinomycetes</taxon>
        <taxon>Streptosporangiales</taxon>
        <taxon>Streptosporangiaceae</taxon>
        <taxon>Nonomuraea</taxon>
    </lineage>
</organism>
<keyword evidence="4" id="KW-0238">DNA-binding</keyword>
<keyword evidence="2" id="KW-0805">Transcription regulation</keyword>
<evidence type="ECO:0000256" key="4">
    <source>
        <dbReference type="ARBA" id="ARBA00023125"/>
    </source>
</evidence>
<dbReference type="RefSeq" id="WP_379580712.1">
    <property type="nucleotide sequence ID" value="NZ_JBHUFV010000068.1"/>
</dbReference>
<dbReference type="CDD" id="cd06171">
    <property type="entry name" value="Sigma70_r4"/>
    <property type="match status" value="1"/>
</dbReference>
<evidence type="ECO:0000313" key="10">
    <source>
        <dbReference type="Proteomes" id="UP001597368"/>
    </source>
</evidence>
<evidence type="ECO:0000256" key="6">
    <source>
        <dbReference type="SAM" id="MobiDB-lite"/>
    </source>
</evidence>
<evidence type="ECO:0000313" key="9">
    <source>
        <dbReference type="EMBL" id="MFD1938625.1"/>
    </source>
</evidence>
<dbReference type="Gene3D" id="1.10.1740.10">
    <property type="match status" value="1"/>
</dbReference>
<comment type="similarity">
    <text evidence="1">Belongs to the sigma-70 factor family. ECF subfamily.</text>
</comment>
<dbReference type="PANTHER" id="PTHR43133">
    <property type="entry name" value="RNA POLYMERASE ECF-TYPE SIGMA FACTO"/>
    <property type="match status" value="1"/>
</dbReference>
<protein>
    <submittedName>
        <fullName evidence="9">RNA polymerase sigma factor</fullName>
    </submittedName>
</protein>
<feature type="domain" description="RNA polymerase sigma factor 70 region 4 type 2" evidence="8">
    <location>
        <begin position="129"/>
        <end position="179"/>
    </location>
</feature>
<name>A0ABW4TBU8_9ACTN</name>
<feature type="compositionally biased region" description="Basic and acidic residues" evidence="6">
    <location>
        <begin position="184"/>
        <end position="200"/>
    </location>
</feature>
<dbReference type="Proteomes" id="UP001597368">
    <property type="component" value="Unassembled WGS sequence"/>
</dbReference>
<dbReference type="InterPro" id="IPR013249">
    <property type="entry name" value="RNA_pol_sigma70_r4_t2"/>
</dbReference>
<evidence type="ECO:0000256" key="2">
    <source>
        <dbReference type="ARBA" id="ARBA00023015"/>
    </source>
</evidence>
<dbReference type="InterPro" id="IPR014284">
    <property type="entry name" value="RNA_pol_sigma-70_dom"/>
</dbReference>
<dbReference type="Pfam" id="PF04542">
    <property type="entry name" value="Sigma70_r2"/>
    <property type="match status" value="1"/>
</dbReference>
<evidence type="ECO:0000259" key="7">
    <source>
        <dbReference type="Pfam" id="PF04542"/>
    </source>
</evidence>
<dbReference type="InterPro" id="IPR036388">
    <property type="entry name" value="WH-like_DNA-bd_sf"/>
</dbReference>
<dbReference type="InterPro" id="IPR013325">
    <property type="entry name" value="RNA_pol_sigma_r2"/>
</dbReference>
<dbReference type="Gene3D" id="1.10.10.10">
    <property type="entry name" value="Winged helix-like DNA-binding domain superfamily/Winged helix DNA-binding domain"/>
    <property type="match status" value="1"/>
</dbReference>
<accession>A0ABW4TBU8</accession>
<keyword evidence="10" id="KW-1185">Reference proteome</keyword>
<dbReference type="InterPro" id="IPR007627">
    <property type="entry name" value="RNA_pol_sigma70_r2"/>
</dbReference>
<evidence type="ECO:0000256" key="1">
    <source>
        <dbReference type="ARBA" id="ARBA00010641"/>
    </source>
</evidence>
<evidence type="ECO:0000259" key="8">
    <source>
        <dbReference type="Pfam" id="PF08281"/>
    </source>
</evidence>
<evidence type="ECO:0000256" key="5">
    <source>
        <dbReference type="ARBA" id="ARBA00023163"/>
    </source>
</evidence>
<feature type="compositionally biased region" description="Basic and acidic residues" evidence="6">
    <location>
        <begin position="206"/>
        <end position="217"/>
    </location>
</feature>
<dbReference type="NCBIfam" id="TIGR02937">
    <property type="entry name" value="sigma70-ECF"/>
    <property type="match status" value="1"/>
</dbReference>
<dbReference type="Pfam" id="PF08281">
    <property type="entry name" value="Sigma70_r4_2"/>
    <property type="match status" value="1"/>
</dbReference>
<gene>
    <name evidence="9" type="ORF">ACFSKW_44845</name>
</gene>
<comment type="caution">
    <text evidence="9">The sequence shown here is derived from an EMBL/GenBank/DDBJ whole genome shotgun (WGS) entry which is preliminary data.</text>
</comment>
<reference evidence="10" key="1">
    <citation type="journal article" date="2019" name="Int. J. Syst. Evol. Microbiol.">
        <title>The Global Catalogue of Microorganisms (GCM) 10K type strain sequencing project: providing services to taxonomists for standard genome sequencing and annotation.</title>
        <authorList>
            <consortium name="The Broad Institute Genomics Platform"/>
            <consortium name="The Broad Institute Genome Sequencing Center for Infectious Disease"/>
            <person name="Wu L."/>
            <person name="Ma J."/>
        </authorList>
    </citation>
    <scope>NUCLEOTIDE SEQUENCE [LARGE SCALE GENOMIC DNA]</scope>
    <source>
        <strain evidence="10">ICMP 6774ER</strain>
    </source>
</reference>
<dbReference type="EMBL" id="JBHUFV010000068">
    <property type="protein sequence ID" value="MFD1938625.1"/>
    <property type="molecule type" value="Genomic_DNA"/>
</dbReference>
<proteinExistence type="inferred from homology"/>
<dbReference type="SUPFAM" id="SSF88659">
    <property type="entry name" value="Sigma3 and sigma4 domains of RNA polymerase sigma factors"/>
    <property type="match status" value="1"/>
</dbReference>